<dbReference type="InterPro" id="IPR017853">
    <property type="entry name" value="GH"/>
</dbReference>
<protein>
    <recommendedName>
        <fullName evidence="2">DUF4015 domain-containing protein</fullName>
    </recommendedName>
</protein>
<name>A0A1G2P559_9BACT</name>
<reference evidence="3 4" key="1">
    <citation type="journal article" date="2016" name="Nat. Commun.">
        <title>Thousands of microbial genomes shed light on interconnected biogeochemical processes in an aquifer system.</title>
        <authorList>
            <person name="Anantharaman K."/>
            <person name="Brown C.T."/>
            <person name="Hug L.A."/>
            <person name="Sharon I."/>
            <person name="Castelle C.J."/>
            <person name="Probst A.J."/>
            <person name="Thomas B.C."/>
            <person name="Singh A."/>
            <person name="Wilkins M.J."/>
            <person name="Karaoz U."/>
            <person name="Brodie E.L."/>
            <person name="Williams K.H."/>
            <person name="Hubbard S.S."/>
            <person name="Banfield J.F."/>
        </authorList>
    </citation>
    <scope>NUCLEOTIDE SEQUENCE [LARGE SCALE GENOMIC DNA]</scope>
</reference>
<proteinExistence type="predicted"/>
<dbReference type="SUPFAM" id="SSF51445">
    <property type="entry name" value="(Trans)glycosidases"/>
    <property type="match status" value="1"/>
</dbReference>
<dbReference type="AlphaFoldDB" id="A0A1G2P559"/>
<dbReference type="EMBL" id="MHSK01000005">
    <property type="protein sequence ID" value="OHA42839.1"/>
    <property type="molecule type" value="Genomic_DNA"/>
</dbReference>
<keyword evidence="1" id="KW-0472">Membrane</keyword>
<evidence type="ECO:0000259" key="2">
    <source>
        <dbReference type="Pfam" id="PF13200"/>
    </source>
</evidence>
<dbReference type="InterPro" id="IPR025275">
    <property type="entry name" value="DUF4015"/>
</dbReference>
<evidence type="ECO:0000313" key="3">
    <source>
        <dbReference type="EMBL" id="OHA42839.1"/>
    </source>
</evidence>
<dbReference type="Pfam" id="PF13200">
    <property type="entry name" value="DUF4015"/>
    <property type="match status" value="1"/>
</dbReference>
<dbReference type="Proteomes" id="UP000177269">
    <property type="component" value="Unassembled WGS sequence"/>
</dbReference>
<keyword evidence="1" id="KW-0812">Transmembrane</keyword>
<feature type="transmembrane region" description="Helical" evidence="1">
    <location>
        <begin position="33"/>
        <end position="55"/>
    </location>
</feature>
<evidence type="ECO:0000256" key="1">
    <source>
        <dbReference type="SAM" id="Phobius"/>
    </source>
</evidence>
<evidence type="ECO:0000313" key="4">
    <source>
        <dbReference type="Proteomes" id="UP000177269"/>
    </source>
</evidence>
<feature type="domain" description="DUF4015" evidence="2">
    <location>
        <begin position="94"/>
        <end position="427"/>
    </location>
</feature>
<accession>A0A1G2P559</accession>
<comment type="caution">
    <text evidence="3">The sequence shown here is derived from an EMBL/GenBank/DDBJ whole genome shotgun (WGS) entry which is preliminary data.</text>
</comment>
<organism evidence="3 4">
    <name type="scientific">Candidatus Taylorbacteria bacterium RIFCSPLOWO2_12_FULL_43_20</name>
    <dbReference type="NCBI Taxonomy" id="1802332"/>
    <lineage>
        <taxon>Bacteria</taxon>
        <taxon>Candidatus Tayloriibacteriota</taxon>
    </lineage>
</organism>
<sequence length="435" mass="49201">MPLVKFITLVVCDSANLVKIKDKKNNFAKKEPYVLAAFLIFALFVIVYFFSPAFLSKKHMVSILEQVPEEILAKSFLDMEPKANHIETPDSVKGIYMTSCVAGTVNFRNDLVELIRRTELNSVVIDVKDYTGTLSFVPKSEELKSAVSSRCMAPDMENFIASLHEKNIYVIARVTVFQDPHLAGARSDLAVKRRSDGAMWADKKGLHYIDPGAKDAWDYTVKIAEEAYNIGFDEINFDYIRFPSDGNLSDIMFPHSGTRQKADVLESFFQYLSEKLRSKKIVISADLFGMTATNEDDLNIGQIHERALPHFDYIDHMVYPSHYPTGFNGWKNPNNHPYEIVKYAMVRAVERTVSTSTPVKISGGEPIASTTPQLYVKESYSAKKNRPWLQDFDYGGNYDVAEVRAQIQATYDAGLDSWLLWAPSNRYTEGALLSE</sequence>
<gene>
    <name evidence="3" type="ORF">A3G52_01035</name>
</gene>
<keyword evidence="1" id="KW-1133">Transmembrane helix</keyword>